<keyword evidence="7" id="KW-1133">Transmembrane helix</keyword>
<reference evidence="12 13" key="1">
    <citation type="submission" date="2014-04" db="EMBL/GenBank/DDBJ databases">
        <authorList>
            <consortium name="DOE Joint Genome Institute"/>
            <person name="Kuo A."/>
            <person name="Zuccaro A."/>
            <person name="Kohler A."/>
            <person name="Nagy L.G."/>
            <person name="Floudas D."/>
            <person name="Copeland A."/>
            <person name="Barry K.W."/>
            <person name="Cichocki N."/>
            <person name="Veneault-Fourrey C."/>
            <person name="LaButti K."/>
            <person name="Lindquist E.A."/>
            <person name="Lipzen A."/>
            <person name="Lundell T."/>
            <person name="Morin E."/>
            <person name="Murat C."/>
            <person name="Sun H."/>
            <person name="Tunlid A."/>
            <person name="Henrissat B."/>
            <person name="Grigoriev I.V."/>
            <person name="Hibbett D.S."/>
            <person name="Martin F."/>
            <person name="Nordberg H.P."/>
            <person name="Cantor M.N."/>
            <person name="Hua S.X."/>
        </authorList>
    </citation>
    <scope>NUCLEOTIDE SEQUENCE [LARGE SCALE GENOMIC DNA]</scope>
    <source>
        <strain evidence="12 13">MAFF 305830</strain>
    </source>
</reference>
<evidence type="ECO:0000313" key="12">
    <source>
        <dbReference type="EMBL" id="KIM28308.1"/>
    </source>
</evidence>
<dbReference type="PANTHER" id="PTHR46300">
    <property type="entry name" value="P450, PUTATIVE (EUROFUNG)-RELATED-RELATED"/>
    <property type="match status" value="1"/>
</dbReference>
<evidence type="ECO:0000256" key="5">
    <source>
        <dbReference type="ARBA" id="ARBA00022692"/>
    </source>
</evidence>
<dbReference type="AlphaFoldDB" id="A0A0C2WQ28"/>
<dbReference type="GO" id="GO:0016020">
    <property type="term" value="C:membrane"/>
    <property type="evidence" value="ECO:0007669"/>
    <property type="project" value="UniProtKB-SubCell"/>
</dbReference>
<dbReference type="InterPro" id="IPR050364">
    <property type="entry name" value="Cytochrome_P450_fung"/>
</dbReference>
<comment type="subcellular location">
    <subcellularLocation>
        <location evidence="2">Membrane</location>
    </subcellularLocation>
</comment>
<dbReference type="InterPro" id="IPR036396">
    <property type="entry name" value="Cyt_P450_sf"/>
</dbReference>
<dbReference type="GO" id="GO:0004497">
    <property type="term" value="F:monooxygenase activity"/>
    <property type="evidence" value="ECO:0007669"/>
    <property type="project" value="UniProtKB-KW"/>
</dbReference>
<dbReference type="Pfam" id="PF00067">
    <property type="entry name" value="p450"/>
    <property type="match status" value="1"/>
</dbReference>
<dbReference type="HOGENOM" id="CLU_001570_2_2_1"/>
<reference evidence="13" key="2">
    <citation type="submission" date="2015-01" db="EMBL/GenBank/DDBJ databases">
        <title>Evolutionary Origins and Diversification of the Mycorrhizal Mutualists.</title>
        <authorList>
            <consortium name="DOE Joint Genome Institute"/>
            <consortium name="Mycorrhizal Genomics Consortium"/>
            <person name="Kohler A."/>
            <person name="Kuo A."/>
            <person name="Nagy L.G."/>
            <person name="Floudas D."/>
            <person name="Copeland A."/>
            <person name="Barry K.W."/>
            <person name="Cichocki N."/>
            <person name="Veneault-Fourrey C."/>
            <person name="LaButti K."/>
            <person name="Lindquist E.A."/>
            <person name="Lipzen A."/>
            <person name="Lundell T."/>
            <person name="Morin E."/>
            <person name="Murat C."/>
            <person name="Riley R."/>
            <person name="Ohm R."/>
            <person name="Sun H."/>
            <person name="Tunlid A."/>
            <person name="Henrissat B."/>
            <person name="Grigoriev I.V."/>
            <person name="Hibbett D.S."/>
            <person name="Martin F."/>
        </authorList>
    </citation>
    <scope>NUCLEOTIDE SEQUENCE [LARGE SCALE GENOMIC DNA]</scope>
    <source>
        <strain evidence="13">MAFF 305830</strain>
    </source>
</reference>
<keyword evidence="10" id="KW-0503">Monooxygenase</keyword>
<keyword evidence="9" id="KW-0408">Iron</keyword>
<dbReference type="GO" id="GO:0016705">
    <property type="term" value="F:oxidoreductase activity, acting on paired donors, with incorporation or reduction of molecular oxygen"/>
    <property type="evidence" value="ECO:0007669"/>
    <property type="project" value="InterPro"/>
</dbReference>
<gene>
    <name evidence="12" type="ORF">M408DRAFT_23712</name>
</gene>
<proteinExistence type="inferred from homology"/>
<evidence type="ECO:0000313" key="13">
    <source>
        <dbReference type="Proteomes" id="UP000054097"/>
    </source>
</evidence>
<organism evidence="12 13">
    <name type="scientific">Serendipita vermifera MAFF 305830</name>
    <dbReference type="NCBI Taxonomy" id="933852"/>
    <lineage>
        <taxon>Eukaryota</taxon>
        <taxon>Fungi</taxon>
        <taxon>Dikarya</taxon>
        <taxon>Basidiomycota</taxon>
        <taxon>Agaricomycotina</taxon>
        <taxon>Agaricomycetes</taxon>
        <taxon>Sebacinales</taxon>
        <taxon>Serendipitaceae</taxon>
        <taxon>Serendipita</taxon>
    </lineage>
</organism>
<sequence length="313" mass="35287">MERAFDRLPESPLKLVGATVSVTTVGYVLIRGLRKLSNKANQLPPPPGPPRHFLLGNLLQFPKDHFYKRFCEWQAEYGDIVSVELPGTSMVILNSYEIAQELLNKRPNSTARRNNGYMMLNVMGINWSTSSIQPGPLHSERRKMLRRGIGPQRVGLHDPIIEKGINKLMVTLQNFRGDPHSTISRATGDIVLEVAYGTKLSTMINEKLSSWNIEFMKLLTSTMFTFWFVNIFHFLHYVPSWMPGAKFKRLGARSTWLCTQIRYVPYEQAKALHKSGEIGHSLATDLFDEFGPKANVMDALASLYMAGADTVGA</sequence>
<evidence type="ECO:0000256" key="11">
    <source>
        <dbReference type="ARBA" id="ARBA00023136"/>
    </source>
</evidence>
<dbReference type="SUPFAM" id="SSF48264">
    <property type="entry name" value="Cytochrome P450"/>
    <property type="match status" value="1"/>
</dbReference>
<name>A0A0C2WQ28_SERVB</name>
<dbReference type="STRING" id="933852.A0A0C2WQ28"/>
<dbReference type="EMBL" id="KN824293">
    <property type="protein sequence ID" value="KIM28308.1"/>
    <property type="molecule type" value="Genomic_DNA"/>
</dbReference>
<keyword evidence="4" id="KW-0349">Heme</keyword>
<evidence type="ECO:0000256" key="1">
    <source>
        <dbReference type="ARBA" id="ARBA00001971"/>
    </source>
</evidence>
<evidence type="ECO:0000256" key="7">
    <source>
        <dbReference type="ARBA" id="ARBA00022989"/>
    </source>
</evidence>
<evidence type="ECO:0000256" key="10">
    <source>
        <dbReference type="ARBA" id="ARBA00023033"/>
    </source>
</evidence>
<dbReference type="GO" id="GO:0020037">
    <property type="term" value="F:heme binding"/>
    <property type="evidence" value="ECO:0007669"/>
    <property type="project" value="InterPro"/>
</dbReference>
<evidence type="ECO:0008006" key="14">
    <source>
        <dbReference type="Google" id="ProtNLM"/>
    </source>
</evidence>
<keyword evidence="8" id="KW-0560">Oxidoreductase</keyword>
<evidence type="ECO:0000256" key="4">
    <source>
        <dbReference type="ARBA" id="ARBA00022617"/>
    </source>
</evidence>
<evidence type="ECO:0000256" key="9">
    <source>
        <dbReference type="ARBA" id="ARBA00023004"/>
    </source>
</evidence>
<evidence type="ECO:0000256" key="2">
    <source>
        <dbReference type="ARBA" id="ARBA00004370"/>
    </source>
</evidence>
<evidence type="ECO:0000256" key="3">
    <source>
        <dbReference type="ARBA" id="ARBA00010617"/>
    </source>
</evidence>
<dbReference type="PANTHER" id="PTHR46300:SF2">
    <property type="entry name" value="CYTOCHROME P450 MONOOXYGENASE ALNH-RELATED"/>
    <property type="match status" value="1"/>
</dbReference>
<dbReference type="Gene3D" id="1.10.630.10">
    <property type="entry name" value="Cytochrome P450"/>
    <property type="match status" value="1"/>
</dbReference>
<keyword evidence="13" id="KW-1185">Reference proteome</keyword>
<keyword evidence="5" id="KW-0812">Transmembrane</keyword>
<comment type="cofactor">
    <cofactor evidence="1">
        <name>heme</name>
        <dbReference type="ChEBI" id="CHEBI:30413"/>
    </cofactor>
</comment>
<dbReference type="GO" id="GO:0005506">
    <property type="term" value="F:iron ion binding"/>
    <property type="evidence" value="ECO:0007669"/>
    <property type="project" value="InterPro"/>
</dbReference>
<evidence type="ECO:0000256" key="6">
    <source>
        <dbReference type="ARBA" id="ARBA00022723"/>
    </source>
</evidence>
<keyword evidence="11" id="KW-0472">Membrane</keyword>
<dbReference type="Proteomes" id="UP000054097">
    <property type="component" value="Unassembled WGS sequence"/>
</dbReference>
<keyword evidence="6" id="KW-0479">Metal-binding</keyword>
<dbReference type="OrthoDB" id="1055148at2759"/>
<evidence type="ECO:0000256" key="8">
    <source>
        <dbReference type="ARBA" id="ARBA00023002"/>
    </source>
</evidence>
<accession>A0A0C2WQ28</accession>
<protein>
    <recommendedName>
        <fullName evidence="14">Cytochrome P450</fullName>
    </recommendedName>
</protein>
<dbReference type="InterPro" id="IPR001128">
    <property type="entry name" value="Cyt_P450"/>
</dbReference>
<comment type="similarity">
    <text evidence="3">Belongs to the cytochrome P450 family.</text>
</comment>